<dbReference type="SUPFAM" id="SSF50814">
    <property type="entry name" value="Lipocalins"/>
    <property type="match status" value="1"/>
</dbReference>
<evidence type="ECO:0000313" key="3">
    <source>
        <dbReference type="Proteomes" id="UP001461498"/>
    </source>
</evidence>
<accession>A0AAW1DPL8</accession>
<protein>
    <submittedName>
        <fullName evidence="2">Uncharacterized protein</fullName>
    </submittedName>
</protein>
<evidence type="ECO:0000313" key="2">
    <source>
        <dbReference type="EMBL" id="KAK9512309.1"/>
    </source>
</evidence>
<dbReference type="Proteomes" id="UP001461498">
    <property type="component" value="Unassembled WGS sequence"/>
</dbReference>
<evidence type="ECO:0000256" key="1">
    <source>
        <dbReference type="SAM" id="SignalP"/>
    </source>
</evidence>
<reference evidence="2 3" key="1">
    <citation type="submission" date="2022-12" db="EMBL/GenBank/DDBJ databases">
        <title>Chromosome-level genome assembly of true bugs.</title>
        <authorList>
            <person name="Ma L."/>
            <person name="Li H."/>
        </authorList>
    </citation>
    <scope>NUCLEOTIDE SEQUENCE [LARGE SCALE GENOMIC DNA]</scope>
    <source>
        <strain evidence="2">Lab_2022b</strain>
    </source>
</reference>
<gene>
    <name evidence="2" type="ORF">O3M35_000764</name>
</gene>
<comment type="caution">
    <text evidence="2">The sequence shown here is derived from an EMBL/GenBank/DDBJ whole genome shotgun (WGS) entry which is preliminary data.</text>
</comment>
<feature type="signal peptide" evidence="1">
    <location>
        <begin position="1"/>
        <end position="20"/>
    </location>
</feature>
<proteinExistence type="predicted"/>
<dbReference type="AlphaFoldDB" id="A0AAW1DPL8"/>
<keyword evidence="1" id="KW-0732">Signal</keyword>
<name>A0AAW1DPL8_9HEMI</name>
<keyword evidence="3" id="KW-1185">Reference proteome</keyword>
<dbReference type="Gene3D" id="2.40.128.20">
    <property type="match status" value="1"/>
</dbReference>
<dbReference type="InterPro" id="IPR012674">
    <property type="entry name" value="Calycin"/>
</dbReference>
<feature type="chain" id="PRO_5043340246" evidence="1">
    <location>
        <begin position="21"/>
        <end position="171"/>
    </location>
</feature>
<sequence>MNRFTVLLLVGILALSSVASYQPECTNYPGKPYLNATIFFHDIRNYEQNSTWYLTHGLIQDLPYGIHELEVCLIIKPLLLSPIAIQNYTVILPREGQIHYIEAITILNDGDSKFVTQMREIDQHGNMVILGRSPNPDKIHPDVNNVLNRFGLKLSDFASTKEVHCPEVPQY</sequence>
<organism evidence="2 3">
    <name type="scientific">Rhynocoris fuscipes</name>
    <dbReference type="NCBI Taxonomy" id="488301"/>
    <lineage>
        <taxon>Eukaryota</taxon>
        <taxon>Metazoa</taxon>
        <taxon>Ecdysozoa</taxon>
        <taxon>Arthropoda</taxon>
        <taxon>Hexapoda</taxon>
        <taxon>Insecta</taxon>
        <taxon>Pterygota</taxon>
        <taxon>Neoptera</taxon>
        <taxon>Paraneoptera</taxon>
        <taxon>Hemiptera</taxon>
        <taxon>Heteroptera</taxon>
        <taxon>Panheteroptera</taxon>
        <taxon>Cimicomorpha</taxon>
        <taxon>Reduviidae</taxon>
        <taxon>Harpactorinae</taxon>
        <taxon>Harpactorini</taxon>
        <taxon>Rhynocoris</taxon>
    </lineage>
</organism>
<dbReference type="EMBL" id="JAPXFL010000001">
    <property type="protein sequence ID" value="KAK9512309.1"/>
    <property type="molecule type" value="Genomic_DNA"/>
</dbReference>